<dbReference type="HAMAP" id="MF_00511">
    <property type="entry name" value="Ribosomal_eS17"/>
    <property type="match status" value="1"/>
</dbReference>
<protein>
    <recommendedName>
        <fullName evidence="4">Small ribosomal subunit protein eS17</fullName>
    </recommendedName>
</protein>
<reference evidence="6" key="1">
    <citation type="journal article" date="2020" name="mSystems">
        <title>Genome- and Community-Level Interaction Insights into Carbon Utilization and Element Cycling Functions of Hydrothermarchaeota in Hydrothermal Sediment.</title>
        <authorList>
            <person name="Zhou Z."/>
            <person name="Liu Y."/>
            <person name="Xu W."/>
            <person name="Pan J."/>
            <person name="Luo Z.H."/>
            <person name="Li M."/>
        </authorList>
    </citation>
    <scope>NUCLEOTIDE SEQUENCE [LARGE SCALE GENOMIC DNA]</scope>
    <source>
        <strain evidence="5">SpSt-638</strain>
        <strain evidence="6">SpSt-648</strain>
    </source>
</reference>
<keyword evidence="3 4" id="KW-0687">Ribonucleoprotein</keyword>
<dbReference type="PROSITE" id="PS00712">
    <property type="entry name" value="RIBOSOMAL_S17E"/>
    <property type="match status" value="1"/>
</dbReference>
<evidence type="ECO:0000256" key="1">
    <source>
        <dbReference type="ARBA" id="ARBA00010444"/>
    </source>
</evidence>
<dbReference type="AlphaFoldDB" id="A0A7C4NP80"/>
<accession>A0A7C4NP80</accession>
<keyword evidence="2 4" id="KW-0689">Ribosomal protein</keyword>
<evidence type="ECO:0000256" key="3">
    <source>
        <dbReference type="ARBA" id="ARBA00023274"/>
    </source>
</evidence>
<dbReference type="Gene3D" id="1.10.60.20">
    <property type="entry name" value="Ribosomal protein S17e-like"/>
    <property type="match status" value="1"/>
</dbReference>
<dbReference type="GO" id="GO:0005829">
    <property type="term" value="C:cytosol"/>
    <property type="evidence" value="ECO:0007669"/>
    <property type="project" value="UniProtKB-ARBA"/>
</dbReference>
<evidence type="ECO:0000256" key="2">
    <source>
        <dbReference type="ARBA" id="ARBA00022980"/>
    </source>
</evidence>
<proteinExistence type="inferred from homology"/>
<comment type="caution">
    <text evidence="6">The sequence shown here is derived from an EMBL/GenBank/DDBJ whole genome shotgun (WGS) entry which is preliminary data.</text>
</comment>
<evidence type="ECO:0000313" key="5">
    <source>
        <dbReference type="EMBL" id="HGQ59517.1"/>
    </source>
</evidence>
<organism evidence="6">
    <name type="scientific">Staphylothermus marinus</name>
    <dbReference type="NCBI Taxonomy" id="2280"/>
    <lineage>
        <taxon>Archaea</taxon>
        <taxon>Thermoproteota</taxon>
        <taxon>Thermoprotei</taxon>
        <taxon>Desulfurococcales</taxon>
        <taxon>Desulfurococcaceae</taxon>
        <taxon>Staphylothermus</taxon>
    </lineage>
</organism>
<dbReference type="PANTHER" id="PTHR10732:SF0">
    <property type="entry name" value="40S RIBOSOMAL PROTEIN S17"/>
    <property type="match status" value="1"/>
</dbReference>
<dbReference type="InterPro" id="IPR001210">
    <property type="entry name" value="Ribosomal_eS17"/>
</dbReference>
<dbReference type="Pfam" id="PF00833">
    <property type="entry name" value="Ribosomal_S17e"/>
    <property type="match status" value="1"/>
</dbReference>
<dbReference type="InterPro" id="IPR036401">
    <property type="entry name" value="Ribosomal_eS17_sf"/>
</dbReference>
<evidence type="ECO:0000313" key="6">
    <source>
        <dbReference type="EMBL" id="HGQ73729.1"/>
    </source>
</evidence>
<dbReference type="EMBL" id="DTBP01000012">
    <property type="protein sequence ID" value="HGQ73729.1"/>
    <property type="molecule type" value="Genomic_DNA"/>
</dbReference>
<dbReference type="EMBL" id="DTBE01000058">
    <property type="protein sequence ID" value="HGQ59517.1"/>
    <property type="molecule type" value="Genomic_DNA"/>
</dbReference>
<evidence type="ECO:0000256" key="4">
    <source>
        <dbReference type="HAMAP-Rule" id="MF_00511"/>
    </source>
</evidence>
<comment type="similarity">
    <text evidence="1 4">Belongs to the eukaryotic ribosomal protein eS17 family.</text>
</comment>
<dbReference type="InterPro" id="IPR018273">
    <property type="entry name" value="Ribosomal_eS17_CS"/>
</dbReference>
<dbReference type="NCBIfam" id="NF002242">
    <property type="entry name" value="PRK01151.1"/>
    <property type="match status" value="1"/>
</dbReference>
<dbReference type="GO" id="GO:1990904">
    <property type="term" value="C:ribonucleoprotein complex"/>
    <property type="evidence" value="ECO:0007669"/>
    <property type="project" value="UniProtKB-KW"/>
</dbReference>
<dbReference type="GO" id="GO:0006412">
    <property type="term" value="P:translation"/>
    <property type="evidence" value="ECO:0007669"/>
    <property type="project" value="UniProtKB-UniRule"/>
</dbReference>
<gene>
    <name evidence="4" type="primary">rps17e</name>
    <name evidence="5" type="ORF">ENU09_02215</name>
    <name evidence="6" type="ORF">ENU20_01450</name>
</gene>
<dbReference type="GO" id="GO:0005840">
    <property type="term" value="C:ribosome"/>
    <property type="evidence" value="ECO:0007669"/>
    <property type="project" value="UniProtKB-KW"/>
</dbReference>
<dbReference type="SUPFAM" id="SSF116820">
    <property type="entry name" value="Rps17e-like"/>
    <property type="match status" value="1"/>
</dbReference>
<name>A0A7C4NP80_STAMA</name>
<sequence>MGKVRTSLVKRIAWQVLEQNPNVFTKDFENNKRELSKLLVVKSKKLRNQIAGYITHLVKIRSRVKKTEE</sequence>
<dbReference type="PANTHER" id="PTHR10732">
    <property type="entry name" value="40S RIBOSOMAL PROTEIN S17"/>
    <property type="match status" value="1"/>
</dbReference>
<dbReference type="GO" id="GO:0003735">
    <property type="term" value="F:structural constituent of ribosome"/>
    <property type="evidence" value="ECO:0007669"/>
    <property type="project" value="InterPro"/>
</dbReference>